<evidence type="ECO:0000256" key="12">
    <source>
        <dbReference type="PIRNR" id="PIRNR015601"/>
    </source>
</evidence>
<comment type="catalytic activity">
    <reaction evidence="11 12">
        <text>uridine(1498) in 16S rRNA + S-adenosyl-L-methionine = N(3)-methyluridine(1498) in 16S rRNA + S-adenosyl-L-homocysteine + H(+)</text>
        <dbReference type="Rhea" id="RHEA:42920"/>
        <dbReference type="Rhea" id="RHEA-COMP:10283"/>
        <dbReference type="Rhea" id="RHEA-COMP:10284"/>
        <dbReference type="ChEBI" id="CHEBI:15378"/>
        <dbReference type="ChEBI" id="CHEBI:57856"/>
        <dbReference type="ChEBI" id="CHEBI:59789"/>
        <dbReference type="ChEBI" id="CHEBI:65315"/>
        <dbReference type="ChEBI" id="CHEBI:74502"/>
        <dbReference type="EC" id="2.1.1.193"/>
    </reaction>
</comment>
<evidence type="ECO:0000256" key="2">
    <source>
        <dbReference type="ARBA" id="ARBA00005528"/>
    </source>
</evidence>
<evidence type="ECO:0000256" key="6">
    <source>
        <dbReference type="ARBA" id="ARBA00022552"/>
    </source>
</evidence>
<dbReference type="InterPro" id="IPR006700">
    <property type="entry name" value="RsmE"/>
</dbReference>
<organism evidence="15 16">
    <name type="scientific">Candidatus Ventrousia excrementavium</name>
    <dbReference type="NCBI Taxonomy" id="2840961"/>
    <lineage>
        <taxon>Bacteria</taxon>
        <taxon>Bacillati</taxon>
        <taxon>Bacillota</taxon>
        <taxon>Clostridia</taxon>
        <taxon>Eubacteriales</taxon>
        <taxon>Clostridiaceae</taxon>
        <taxon>Clostridiaceae incertae sedis</taxon>
        <taxon>Candidatus Ventrousia</taxon>
    </lineage>
</organism>
<dbReference type="NCBIfam" id="NF008692">
    <property type="entry name" value="PRK11713.1-5"/>
    <property type="match status" value="1"/>
</dbReference>
<evidence type="ECO:0000256" key="8">
    <source>
        <dbReference type="ARBA" id="ARBA00022679"/>
    </source>
</evidence>
<evidence type="ECO:0000256" key="7">
    <source>
        <dbReference type="ARBA" id="ARBA00022603"/>
    </source>
</evidence>
<dbReference type="Pfam" id="PF20260">
    <property type="entry name" value="PUA_4"/>
    <property type="match status" value="1"/>
</dbReference>
<evidence type="ECO:0000313" key="16">
    <source>
        <dbReference type="Proteomes" id="UP000824073"/>
    </source>
</evidence>
<dbReference type="InterPro" id="IPR029026">
    <property type="entry name" value="tRNA_m1G_MTases_N"/>
</dbReference>
<keyword evidence="6 12" id="KW-0698">rRNA processing</keyword>
<dbReference type="GO" id="GO:0005737">
    <property type="term" value="C:cytoplasm"/>
    <property type="evidence" value="ECO:0007669"/>
    <property type="project" value="UniProtKB-SubCell"/>
</dbReference>
<proteinExistence type="inferred from homology"/>
<evidence type="ECO:0000256" key="9">
    <source>
        <dbReference type="ARBA" id="ARBA00022691"/>
    </source>
</evidence>
<sequence length="248" mass="27246">MRFFSSDANRSGDEIALLAPDAVHISRVLRMKAGDAVVICDDVGFEHDCVLVSVSKDRVLARIVQSRPYSTEPSVGVTVFAALSKGERFDFLIQKCVEVGASAIVPFISEHCVARPDERDYERKQARYARIALEASKQALRSRPVQVSAIQSFEQALQQAASYETAILLYERENRRSFSQILRGSGDCTRYAVMTGPEGGFSEREVQLAVHSGLEPASLGPRILRCETAPVAAVCAIMYHTGNYDIGV</sequence>
<evidence type="ECO:0000256" key="1">
    <source>
        <dbReference type="ARBA" id="ARBA00004496"/>
    </source>
</evidence>
<comment type="subcellular location">
    <subcellularLocation>
        <location evidence="1 12">Cytoplasm</location>
    </subcellularLocation>
</comment>
<evidence type="ECO:0000256" key="5">
    <source>
        <dbReference type="ARBA" id="ARBA00022490"/>
    </source>
</evidence>
<dbReference type="Pfam" id="PF04452">
    <property type="entry name" value="Methyltrans_RNA"/>
    <property type="match status" value="1"/>
</dbReference>
<keyword evidence="9 12" id="KW-0949">S-adenosyl-L-methionine</keyword>
<gene>
    <name evidence="15" type="ORF">IAB67_01150</name>
</gene>
<dbReference type="Gene3D" id="3.40.1280.10">
    <property type="match status" value="1"/>
</dbReference>
<dbReference type="PIRSF" id="PIRSF015601">
    <property type="entry name" value="MTase_slr0722"/>
    <property type="match status" value="1"/>
</dbReference>
<accession>A0A9D1ITM6</accession>
<dbReference type="Proteomes" id="UP000824073">
    <property type="component" value="Unassembled WGS sequence"/>
</dbReference>
<evidence type="ECO:0000256" key="11">
    <source>
        <dbReference type="ARBA" id="ARBA00047944"/>
    </source>
</evidence>
<feature type="domain" description="Ribosomal RNA small subunit methyltransferase E PUA-like" evidence="14">
    <location>
        <begin position="24"/>
        <end position="63"/>
    </location>
</feature>
<evidence type="ECO:0000256" key="10">
    <source>
        <dbReference type="ARBA" id="ARBA00025699"/>
    </source>
</evidence>
<dbReference type="InterPro" id="IPR029028">
    <property type="entry name" value="Alpha/beta_knot_MTases"/>
</dbReference>
<feature type="domain" description="Ribosomal RNA small subunit methyltransferase E methyltransferase" evidence="13">
    <location>
        <begin position="74"/>
        <end position="237"/>
    </location>
</feature>
<dbReference type="InterPro" id="IPR046887">
    <property type="entry name" value="RsmE_PUA-like"/>
</dbReference>
<evidence type="ECO:0000256" key="3">
    <source>
        <dbReference type="ARBA" id="ARBA00012328"/>
    </source>
</evidence>
<comment type="caution">
    <text evidence="15">The sequence shown here is derived from an EMBL/GenBank/DDBJ whole genome shotgun (WGS) entry which is preliminary data.</text>
</comment>
<dbReference type="PANTHER" id="PTHR30027">
    <property type="entry name" value="RIBOSOMAL RNA SMALL SUBUNIT METHYLTRANSFERASE E"/>
    <property type="match status" value="1"/>
</dbReference>
<keyword evidence="5 12" id="KW-0963">Cytoplasm</keyword>
<dbReference type="InterPro" id="IPR015947">
    <property type="entry name" value="PUA-like_sf"/>
</dbReference>
<reference evidence="15" key="2">
    <citation type="journal article" date="2021" name="PeerJ">
        <title>Extensive microbial diversity within the chicken gut microbiome revealed by metagenomics and culture.</title>
        <authorList>
            <person name="Gilroy R."/>
            <person name="Ravi A."/>
            <person name="Getino M."/>
            <person name="Pursley I."/>
            <person name="Horton D.L."/>
            <person name="Alikhan N.F."/>
            <person name="Baker D."/>
            <person name="Gharbi K."/>
            <person name="Hall N."/>
            <person name="Watson M."/>
            <person name="Adriaenssens E.M."/>
            <person name="Foster-Nyarko E."/>
            <person name="Jarju S."/>
            <person name="Secka A."/>
            <person name="Antonio M."/>
            <person name="Oren A."/>
            <person name="Chaudhuri R.R."/>
            <person name="La Ragione R."/>
            <person name="Hildebrand F."/>
            <person name="Pallen M.J."/>
        </authorList>
    </citation>
    <scope>NUCLEOTIDE SEQUENCE</scope>
    <source>
        <strain evidence="15">CHK191-8634</strain>
    </source>
</reference>
<keyword evidence="8 12" id="KW-0808">Transferase</keyword>
<comment type="similarity">
    <text evidence="2 12">Belongs to the RNA methyltransferase RsmE family.</text>
</comment>
<evidence type="ECO:0000259" key="14">
    <source>
        <dbReference type="Pfam" id="PF20260"/>
    </source>
</evidence>
<dbReference type="SUPFAM" id="SSF75217">
    <property type="entry name" value="alpha/beta knot"/>
    <property type="match status" value="1"/>
</dbReference>
<evidence type="ECO:0000259" key="13">
    <source>
        <dbReference type="Pfam" id="PF04452"/>
    </source>
</evidence>
<dbReference type="CDD" id="cd18084">
    <property type="entry name" value="RsmE-like"/>
    <property type="match status" value="1"/>
</dbReference>
<comment type="function">
    <text evidence="10 12">Specifically methylates the N3 position of the uracil ring of uridine 1498 (m3U1498) in 16S rRNA. Acts on the fully assembled 30S ribosomal subunit.</text>
</comment>
<keyword evidence="7 12" id="KW-0489">Methyltransferase</keyword>
<dbReference type="GO" id="GO:0070042">
    <property type="term" value="F:rRNA (uridine-N3-)-methyltransferase activity"/>
    <property type="evidence" value="ECO:0007669"/>
    <property type="project" value="TreeGrafter"/>
</dbReference>
<name>A0A9D1ITM6_9CLOT</name>
<dbReference type="SUPFAM" id="SSF88697">
    <property type="entry name" value="PUA domain-like"/>
    <property type="match status" value="1"/>
</dbReference>
<protein>
    <recommendedName>
        <fullName evidence="4 12">Ribosomal RNA small subunit methyltransferase E</fullName>
        <ecNumber evidence="3 12">2.1.1.193</ecNumber>
    </recommendedName>
</protein>
<reference evidence="15" key="1">
    <citation type="submission" date="2020-10" db="EMBL/GenBank/DDBJ databases">
        <authorList>
            <person name="Gilroy R."/>
        </authorList>
    </citation>
    <scope>NUCLEOTIDE SEQUENCE</scope>
    <source>
        <strain evidence="15">CHK191-8634</strain>
    </source>
</reference>
<evidence type="ECO:0000256" key="4">
    <source>
        <dbReference type="ARBA" id="ARBA00013673"/>
    </source>
</evidence>
<dbReference type="InterPro" id="IPR046886">
    <property type="entry name" value="RsmE_MTase_dom"/>
</dbReference>
<dbReference type="AlphaFoldDB" id="A0A9D1ITM6"/>
<dbReference type="GO" id="GO:0070475">
    <property type="term" value="P:rRNA base methylation"/>
    <property type="evidence" value="ECO:0007669"/>
    <property type="project" value="TreeGrafter"/>
</dbReference>
<dbReference type="PANTHER" id="PTHR30027:SF3">
    <property type="entry name" value="16S RRNA (URACIL(1498)-N(3))-METHYLTRANSFERASE"/>
    <property type="match status" value="1"/>
</dbReference>
<dbReference type="EC" id="2.1.1.193" evidence="3 12"/>
<dbReference type="EMBL" id="DVMR01000013">
    <property type="protein sequence ID" value="HIU42885.1"/>
    <property type="molecule type" value="Genomic_DNA"/>
</dbReference>
<dbReference type="NCBIfam" id="TIGR00046">
    <property type="entry name" value="RsmE family RNA methyltransferase"/>
    <property type="match status" value="1"/>
</dbReference>
<evidence type="ECO:0000313" key="15">
    <source>
        <dbReference type="EMBL" id="HIU42885.1"/>
    </source>
</evidence>